<dbReference type="Proteomes" id="UP000252015">
    <property type="component" value="Unassembled WGS sequence"/>
</dbReference>
<protein>
    <recommendedName>
        <fullName evidence="4">Secreted protein</fullName>
    </recommendedName>
</protein>
<evidence type="ECO:0008006" key="4">
    <source>
        <dbReference type="Google" id="ProtNLM"/>
    </source>
</evidence>
<accession>A0A375Z3V0</accession>
<dbReference type="AlphaFoldDB" id="A0A375Z3V0"/>
<evidence type="ECO:0000256" key="1">
    <source>
        <dbReference type="SAM" id="SignalP"/>
    </source>
</evidence>
<dbReference type="EMBL" id="UEGW01000001">
    <property type="protein sequence ID" value="SRX95838.1"/>
    <property type="molecule type" value="Genomic_DNA"/>
</dbReference>
<sequence length="119" mass="13373">MWTSVSSARRVGAGVIGAGLVTGSLLFGAAGTAQAAPAPVAVSGPMSTGGPAFVNNEPAVIPGVTTGVGSAPMPEWFFHHHHHHFLHHHHHFFRHHHHHFWHPRFHWWHPHLFHPWWFW</sequence>
<gene>
    <name evidence="2" type="ORF">MSP7336_04111</name>
</gene>
<reference evidence="2 3" key="1">
    <citation type="submission" date="2018-05" db="EMBL/GenBank/DDBJ databases">
        <authorList>
            <consortium name="IHU Genomes"/>
        </authorList>
    </citation>
    <scope>NUCLEOTIDE SEQUENCE [LARGE SCALE GENOMIC DNA]</scope>
    <source>
        <strain evidence="2 3">P7336</strain>
    </source>
</reference>
<organism evidence="2 3">
    <name type="scientific">Mycobacterium shimoidei</name>
    <dbReference type="NCBI Taxonomy" id="29313"/>
    <lineage>
        <taxon>Bacteria</taxon>
        <taxon>Bacillati</taxon>
        <taxon>Actinomycetota</taxon>
        <taxon>Actinomycetes</taxon>
        <taxon>Mycobacteriales</taxon>
        <taxon>Mycobacteriaceae</taxon>
        <taxon>Mycobacterium</taxon>
    </lineage>
</organism>
<keyword evidence="3" id="KW-1185">Reference proteome</keyword>
<proteinExistence type="predicted"/>
<feature type="signal peptide" evidence="1">
    <location>
        <begin position="1"/>
        <end position="35"/>
    </location>
</feature>
<name>A0A375Z3V0_MYCSH</name>
<evidence type="ECO:0000313" key="3">
    <source>
        <dbReference type="Proteomes" id="UP000252015"/>
    </source>
</evidence>
<feature type="chain" id="PRO_5016764377" description="Secreted protein" evidence="1">
    <location>
        <begin position="36"/>
        <end position="119"/>
    </location>
</feature>
<keyword evidence="1" id="KW-0732">Signal</keyword>
<evidence type="ECO:0000313" key="2">
    <source>
        <dbReference type="EMBL" id="SRX95838.1"/>
    </source>
</evidence>